<evidence type="ECO:0000259" key="4">
    <source>
        <dbReference type="Pfam" id="PF04355"/>
    </source>
</evidence>
<organism evidence="5 6">
    <name type="scientific">Wolbachia pipientis</name>
    <dbReference type="NCBI Taxonomy" id="955"/>
    <lineage>
        <taxon>Bacteria</taxon>
        <taxon>Pseudomonadati</taxon>
        <taxon>Pseudomonadota</taxon>
        <taxon>Alphaproteobacteria</taxon>
        <taxon>Rickettsiales</taxon>
        <taxon>Anaplasmataceae</taxon>
        <taxon>Wolbachieae</taxon>
        <taxon>Wolbachia</taxon>
    </lineage>
</organism>
<feature type="domain" description="Outer membrane protein assembly factor BamE" evidence="4">
    <location>
        <begin position="38"/>
        <end position="101"/>
    </location>
</feature>
<comment type="caution">
    <text evidence="5">The sequence shown here is derived from an EMBL/GenBank/DDBJ whole genome shotgun (WGS) entry which is preliminary data.</text>
</comment>
<reference evidence="5 6" key="1">
    <citation type="submission" date="2016-09" db="EMBL/GenBank/DDBJ databases">
        <title>Genomic evidence for plant-parasitic nematodes as the earliest Wolbachia hosts.</title>
        <authorList>
            <person name="Brown A.M."/>
            <person name="Wasala S.K."/>
            <person name="Howe D.K."/>
            <person name="Peetz A.B."/>
            <person name="Zasada I.A."/>
            <person name="Denver D.R."/>
        </authorList>
    </citation>
    <scope>NUCLEOTIDE SEQUENCE [LARGE SCALE GENOMIC DNA]</scope>
    <source>
        <strain evidence="6">wPpe</strain>
    </source>
</reference>
<accession>A0A1E7QJU9</accession>
<feature type="chain" id="PRO_5009200908" description="Outer membrane protein assembly factor BamE domain-containing protein" evidence="3">
    <location>
        <begin position="23"/>
        <end position="119"/>
    </location>
</feature>
<dbReference type="GO" id="GO:0019867">
    <property type="term" value="C:outer membrane"/>
    <property type="evidence" value="ECO:0007669"/>
    <property type="project" value="InterPro"/>
</dbReference>
<dbReference type="InterPro" id="IPR007450">
    <property type="entry name" value="BamE_dom"/>
</dbReference>
<dbReference type="Proteomes" id="UP000175679">
    <property type="component" value="Unassembled WGS sequence"/>
</dbReference>
<proteinExistence type="predicted"/>
<name>A0A1E7QJU9_WOLPI</name>
<evidence type="ECO:0000313" key="5">
    <source>
        <dbReference type="EMBL" id="OEY86752.1"/>
    </source>
</evidence>
<evidence type="ECO:0000256" key="3">
    <source>
        <dbReference type="SAM" id="SignalP"/>
    </source>
</evidence>
<keyword evidence="6" id="KW-1185">Reference proteome</keyword>
<dbReference type="RefSeq" id="WP_070064922.1">
    <property type="nucleotide sequence ID" value="NZ_MJMG01000005.1"/>
</dbReference>
<gene>
    <name evidence="5" type="ORF">BIY23_01805</name>
</gene>
<keyword evidence="1 3" id="KW-0732">Signal</keyword>
<evidence type="ECO:0000313" key="6">
    <source>
        <dbReference type="Proteomes" id="UP000175679"/>
    </source>
</evidence>
<feature type="signal peptide" evidence="3">
    <location>
        <begin position="1"/>
        <end position="22"/>
    </location>
</feature>
<keyword evidence="2" id="KW-0472">Membrane</keyword>
<sequence>MRAFIFFALLLLLVGKFTTSTGCGNTIYNHGVPQVSLELSEQIKIDDNKEKVIYLLGSPTLSNKNVWYYVSYKIKQANFLGRRKYSSRSIQISFDPDDNVIEVKKINMSERRLVDINID</sequence>
<evidence type="ECO:0000256" key="2">
    <source>
        <dbReference type="ARBA" id="ARBA00023136"/>
    </source>
</evidence>
<evidence type="ECO:0000256" key="1">
    <source>
        <dbReference type="ARBA" id="ARBA00022729"/>
    </source>
</evidence>
<dbReference type="AlphaFoldDB" id="A0A1E7QJU9"/>
<dbReference type="Gene3D" id="3.30.1450.10">
    <property type="match status" value="1"/>
</dbReference>
<dbReference type="EMBL" id="MJMG01000005">
    <property type="protein sequence ID" value="OEY86752.1"/>
    <property type="molecule type" value="Genomic_DNA"/>
</dbReference>
<protein>
    <recommendedName>
        <fullName evidence="4">Outer membrane protein assembly factor BamE domain-containing protein</fullName>
    </recommendedName>
</protein>
<dbReference type="InterPro" id="IPR037873">
    <property type="entry name" value="BamE-like"/>
</dbReference>
<dbReference type="Pfam" id="PF04355">
    <property type="entry name" value="BamE"/>
    <property type="match status" value="1"/>
</dbReference>
<dbReference type="OrthoDB" id="7160681at2"/>